<evidence type="ECO:0000313" key="3">
    <source>
        <dbReference type="Proteomes" id="UP001213799"/>
    </source>
</evidence>
<comment type="caution">
    <text evidence="2">The sequence shown here is derived from an EMBL/GenBank/DDBJ whole genome shotgun (WGS) entry which is preliminary data.</text>
</comment>
<keyword evidence="3" id="KW-1185">Reference proteome</keyword>
<proteinExistence type="predicted"/>
<feature type="region of interest" description="Disordered" evidence="1">
    <location>
        <begin position="41"/>
        <end position="63"/>
    </location>
</feature>
<protein>
    <submittedName>
        <fullName evidence="2">Uncharacterized protein</fullName>
    </submittedName>
</protein>
<feature type="compositionally biased region" description="Polar residues" evidence="1">
    <location>
        <begin position="54"/>
        <end position="63"/>
    </location>
</feature>
<evidence type="ECO:0000256" key="1">
    <source>
        <dbReference type="SAM" id="MobiDB-lite"/>
    </source>
</evidence>
<reference evidence="2" key="2">
    <citation type="submission" date="2023-01" db="EMBL/GenBank/DDBJ databases">
        <authorList>
            <person name="Petersen C."/>
        </authorList>
    </citation>
    <scope>NUCLEOTIDE SEQUENCE</scope>
    <source>
        <strain evidence="2">IBT 12815</strain>
    </source>
</reference>
<accession>A0AAD6EA10</accession>
<dbReference type="Proteomes" id="UP001213799">
    <property type="component" value="Unassembled WGS sequence"/>
</dbReference>
<name>A0AAD6EA10_9EURO</name>
<dbReference type="RefSeq" id="XP_056754329.1">
    <property type="nucleotide sequence ID" value="XM_056894581.1"/>
</dbReference>
<evidence type="ECO:0000313" key="2">
    <source>
        <dbReference type="EMBL" id="KAJ5606904.1"/>
    </source>
</evidence>
<dbReference type="EMBL" id="JAQJAE010000002">
    <property type="protein sequence ID" value="KAJ5606904.1"/>
    <property type="molecule type" value="Genomic_DNA"/>
</dbReference>
<dbReference type="GeneID" id="81584823"/>
<gene>
    <name evidence="2" type="ORF">N7537_003523</name>
</gene>
<organism evidence="2 3">
    <name type="scientific">Penicillium hordei</name>
    <dbReference type="NCBI Taxonomy" id="40994"/>
    <lineage>
        <taxon>Eukaryota</taxon>
        <taxon>Fungi</taxon>
        <taxon>Dikarya</taxon>
        <taxon>Ascomycota</taxon>
        <taxon>Pezizomycotina</taxon>
        <taxon>Eurotiomycetes</taxon>
        <taxon>Eurotiomycetidae</taxon>
        <taxon>Eurotiales</taxon>
        <taxon>Aspergillaceae</taxon>
        <taxon>Penicillium</taxon>
    </lineage>
</organism>
<reference evidence="2" key="1">
    <citation type="journal article" date="2023" name="IMA Fungus">
        <title>Comparative genomic study of the Penicillium genus elucidates a diverse pangenome and 15 lateral gene transfer events.</title>
        <authorList>
            <person name="Petersen C."/>
            <person name="Sorensen T."/>
            <person name="Nielsen M.R."/>
            <person name="Sondergaard T.E."/>
            <person name="Sorensen J.L."/>
            <person name="Fitzpatrick D.A."/>
            <person name="Frisvad J.C."/>
            <person name="Nielsen K.L."/>
        </authorList>
    </citation>
    <scope>NUCLEOTIDE SEQUENCE</scope>
    <source>
        <strain evidence="2">IBT 12815</strain>
    </source>
</reference>
<sequence length="63" mass="7134">MAQPHDLIPMQDDIKPNILCSEPTENTTFSHLTPEHYIRASKNGPLASMPTGWSRFQSRSPVR</sequence>
<dbReference type="AlphaFoldDB" id="A0AAD6EA10"/>